<keyword evidence="9 12" id="KW-0406">Ion transport</keyword>
<dbReference type="PANTHER" id="PTHR11003">
    <property type="entry name" value="POTASSIUM CHANNEL, SUBFAMILY K"/>
    <property type="match status" value="1"/>
</dbReference>
<comment type="caution">
    <text evidence="16">The sequence shown here is derived from an EMBL/GenBank/DDBJ whole genome shotgun (WGS) entry which is preliminary data.</text>
</comment>
<dbReference type="OrthoDB" id="297496at2759"/>
<evidence type="ECO:0000313" key="15">
    <source>
        <dbReference type="EMBL" id="CAF0825926.1"/>
    </source>
</evidence>
<evidence type="ECO:0000313" key="16">
    <source>
        <dbReference type="EMBL" id="CAF1298840.1"/>
    </source>
</evidence>
<organism evidence="16 17">
    <name type="scientific">Adineta ricciae</name>
    <name type="common">Rotifer</name>
    <dbReference type="NCBI Taxonomy" id="249248"/>
    <lineage>
        <taxon>Eukaryota</taxon>
        <taxon>Metazoa</taxon>
        <taxon>Spiralia</taxon>
        <taxon>Gnathifera</taxon>
        <taxon>Rotifera</taxon>
        <taxon>Eurotatoria</taxon>
        <taxon>Bdelloidea</taxon>
        <taxon>Adinetida</taxon>
        <taxon>Adinetidae</taxon>
        <taxon>Adineta</taxon>
    </lineage>
</organism>
<dbReference type="PANTHER" id="PTHR11003:SF291">
    <property type="entry name" value="IP11374P"/>
    <property type="match status" value="1"/>
</dbReference>
<evidence type="ECO:0000259" key="14">
    <source>
        <dbReference type="Pfam" id="PF07885"/>
    </source>
</evidence>
<dbReference type="Pfam" id="PF07885">
    <property type="entry name" value="Ion_trans_2"/>
    <property type="match status" value="2"/>
</dbReference>
<evidence type="ECO:0000256" key="5">
    <source>
        <dbReference type="ARBA" id="ARBA00022692"/>
    </source>
</evidence>
<dbReference type="PRINTS" id="PR01095">
    <property type="entry name" value="TASKCHANNEL"/>
</dbReference>
<keyword evidence="10 13" id="KW-0472">Membrane</keyword>
<evidence type="ECO:0000256" key="3">
    <source>
        <dbReference type="ARBA" id="ARBA00022448"/>
    </source>
</evidence>
<dbReference type="GO" id="GO:0005886">
    <property type="term" value="C:plasma membrane"/>
    <property type="evidence" value="ECO:0007669"/>
    <property type="project" value="TreeGrafter"/>
</dbReference>
<feature type="transmembrane region" description="Helical" evidence="13">
    <location>
        <begin position="182"/>
        <end position="201"/>
    </location>
</feature>
<evidence type="ECO:0000256" key="8">
    <source>
        <dbReference type="ARBA" id="ARBA00022989"/>
    </source>
</evidence>
<dbReference type="GO" id="GO:0015271">
    <property type="term" value="F:outward rectifier potassium channel activity"/>
    <property type="evidence" value="ECO:0007669"/>
    <property type="project" value="TreeGrafter"/>
</dbReference>
<dbReference type="GO" id="GO:0030322">
    <property type="term" value="P:stabilization of membrane potential"/>
    <property type="evidence" value="ECO:0007669"/>
    <property type="project" value="TreeGrafter"/>
</dbReference>
<keyword evidence="17" id="KW-1185">Reference proteome</keyword>
<dbReference type="EMBL" id="CAJNOJ010000017">
    <property type="protein sequence ID" value="CAF0825926.1"/>
    <property type="molecule type" value="Genomic_DNA"/>
</dbReference>
<evidence type="ECO:0000313" key="17">
    <source>
        <dbReference type="Proteomes" id="UP000663828"/>
    </source>
</evidence>
<feature type="domain" description="Potassium channel" evidence="14">
    <location>
        <begin position="117"/>
        <end position="155"/>
    </location>
</feature>
<evidence type="ECO:0000256" key="9">
    <source>
        <dbReference type="ARBA" id="ARBA00023065"/>
    </source>
</evidence>
<proteinExistence type="inferred from homology"/>
<keyword evidence="8 13" id="KW-1133">Transmembrane helix</keyword>
<comment type="subcellular location">
    <subcellularLocation>
        <location evidence="1">Membrane</location>
        <topology evidence="1">Multi-pass membrane protein</topology>
    </subcellularLocation>
</comment>
<feature type="transmembrane region" description="Helical" evidence="13">
    <location>
        <begin position="12"/>
        <end position="31"/>
    </location>
</feature>
<feature type="transmembrane region" description="Helical" evidence="13">
    <location>
        <begin position="131"/>
        <end position="148"/>
    </location>
</feature>
<evidence type="ECO:0000256" key="4">
    <source>
        <dbReference type="ARBA" id="ARBA00022538"/>
    </source>
</evidence>
<evidence type="ECO:0000256" key="6">
    <source>
        <dbReference type="ARBA" id="ARBA00022826"/>
    </source>
</evidence>
<dbReference type="Proteomes" id="UP000663828">
    <property type="component" value="Unassembled WGS sequence"/>
</dbReference>
<dbReference type="SUPFAM" id="SSF81324">
    <property type="entry name" value="Voltage-gated potassium channels"/>
    <property type="match status" value="2"/>
</dbReference>
<feature type="transmembrane region" description="Helical" evidence="13">
    <location>
        <begin position="213"/>
        <end position="233"/>
    </location>
</feature>
<sequence>MIFGTQNIRTFALMFIVLAYLMFGAAVFDALESKEEARIRDNLRTRMARILYKNDTIHNETLFHMLTTTIFEHRHVRTGTAKQWTFPGAFYFSTLVVTLIGELNFETRMDSLELIFLGYGHTTPKTIGGKIFCMVYTVAGVPLNLIMFQSVGERLNAIISFVLSRIKRLLRLRRHKVSSFELIAVEFGMTTMLILGGSFIFCKQEKWTYFESIYYSFVTFWTIGFGDFVPLANMQRTGHSLYSRWGYFIFTVSFILFGLAIMASSLNLLVLRLAQFHSENGTAGISALLGRNEEDLIAAAIAHHRASIHIQQRNRIYSNNSIKQLEKSPETYKFMRTYSWNSATSSTSSAVSYSPSKMTIHCKRTSSDRMVCSGLSLFHIQKRRRRYYHLRRPPQNIKHLLYLDRFLDDHEAPATQKAWNDHHANHVLGINTQIHERISI</sequence>
<evidence type="ECO:0000256" key="13">
    <source>
        <dbReference type="SAM" id="Phobius"/>
    </source>
</evidence>
<keyword evidence="4" id="KW-0633">Potassium transport</keyword>
<reference evidence="16" key="1">
    <citation type="submission" date="2021-02" db="EMBL/GenBank/DDBJ databases">
        <authorList>
            <person name="Nowell W R."/>
        </authorList>
    </citation>
    <scope>NUCLEOTIDE SEQUENCE</scope>
</reference>
<dbReference type="PRINTS" id="PR01333">
    <property type="entry name" value="2POREKCHANEL"/>
</dbReference>
<feature type="domain" description="Potassium channel" evidence="14">
    <location>
        <begin position="191"/>
        <end position="270"/>
    </location>
</feature>
<dbReference type="InterPro" id="IPR003280">
    <property type="entry name" value="2pore_dom_K_chnl"/>
</dbReference>
<evidence type="ECO:0000256" key="12">
    <source>
        <dbReference type="RuleBase" id="RU003857"/>
    </source>
</evidence>
<keyword evidence="3 12" id="KW-0813">Transport</keyword>
<evidence type="ECO:0000256" key="2">
    <source>
        <dbReference type="ARBA" id="ARBA00006666"/>
    </source>
</evidence>
<evidence type="ECO:0000256" key="11">
    <source>
        <dbReference type="ARBA" id="ARBA00023303"/>
    </source>
</evidence>
<evidence type="ECO:0000256" key="1">
    <source>
        <dbReference type="ARBA" id="ARBA00004141"/>
    </source>
</evidence>
<dbReference type="Gene3D" id="1.10.287.70">
    <property type="match status" value="1"/>
</dbReference>
<protein>
    <recommendedName>
        <fullName evidence="14">Potassium channel domain-containing protein</fullName>
    </recommendedName>
</protein>
<dbReference type="Proteomes" id="UP000663852">
    <property type="component" value="Unassembled WGS sequence"/>
</dbReference>
<keyword evidence="6" id="KW-0631">Potassium channel</keyword>
<dbReference type="AlphaFoldDB" id="A0A815DIR8"/>
<keyword evidence="5 12" id="KW-0812">Transmembrane</keyword>
<dbReference type="InterPro" id="IPR013099">
    <property type="entry name" value="K_chnl_dom"/>
</dbReference>
<dbReference type="GO" id="GO:0022841">
    <property type="term" value="F:potassium ion leak channel activity"/>
    <property type="evidence" value="ECO:0007669"/>
    <property type="project" value="TreeGrafter"/>
</dbReference>
<comment type="similarity">
    <text evidence="2 12">Belongs to the two pore domain potassium channel (TC 1.A.1.8) family.</text>
</comment>
<dbReference type="EMBL" id="CAJNOR010002469">
    <property type="protein sequence ID" value="CAF1298840.1"/>
    <property type="molecule type" value="Genomic_DNA"/>
</dbReference>
<dbReference type="InterPro" id="IPR003092">
    <property type="entry name" value="2pore_dom_K_chnl_TASK"/>
</dbReference>
<feature type="transmembrane region" description="Helical" evidence="13">
    <location>
        <begin position="245"/>
        <end position="270"/>
    </location>
</feature>
<evidence type="ECO:0000256" key="7">
    <source>
        <dbReference type="ARBA" id="ARBA00022958"/>
    </source>
</evidence>
<keyword evidence="11 12" id="KW-0407">Ion channel</keyword>
<keyword evidence="7" id="KW-0630">Potassium</keyword>
<accession>A0A815DIR8</accession>
<evidence type="ECO:0000256" key="10">
    <source>
        <dbReference type="ARBA" id="ARBA00023136"/>
    </source>
</evidence>
<gene>
    <name evidence="15" type="ORF">EDS130_LOCUS6089</name>
    <name evidence="16" type="ORF">XAT740_LOCUS28750</name>
</gene>
<name>A0A815DIR8_ADIRI</name>